<dbReference type="VEuPathDB" id="TrichDB:TVAG_283690"/>
<dbReference type="EMBL" id="DS113192">
    <property type="protein sequence ID" value="EAY21200.1"/>
    <property type="molecule type" value="Genomic_DNA"/>
</dbReference>
<dbReference type="RefSeq" id="XP_001582186.1">
    <property type="nucleotide sequence ID" value="XM_001582136.1"/>
</dbReference>
<dbReference type="SMR" id="A2DES3"/>
<dbReference type="AlphaFoldDB" id="A2DES3"/>
<keyword evidence="2" id="KW-1185">Reference proteome</keyword>
<evidence type="ECO:0000313" key="2">
    <source>
        <dbReference type="Proteomes" id="UP000001542"/>
    </source>
</evidence>
<gene>
    <name evidence="1" type="ORF">TVAG_283690</name>
</gene>
<name>A2DES3_TRIV3</name>
<sequence>MSSPENPRIGQLKAELEKIGQSVADLDNHIDQIYLKYLSQLEEVYQQKMKELEEWRENEINSAHKFQEGQEYLNDCNFEHKLVEIHDKVSELTKFKAGLLKSQFPEASQYFVEQGYDFSYLGLDNSLAKKEKDFLITEDTQQPLLTDEEAQADIESIRQLDDWRPKGIEQGNRVLIEIQGMPPIVGVVGDFLDKTFELHLDSGKTLLISNLTVNNGLAKLSVV</sequence>
<accession>A2DES3</accession>
<reference evidence="1" key="2">
    <citation type="journal article" date="2007" name="Science">
        <title>Draft genome sequence of the sexually transmitted pathogen Trichomonas vaginalis.</title>
        <authorList>
            <person name="Carlton J.M."/>
            <person name="Hirt R.P."/>
            <person name="Silva J.C."/>
            <person name="Delcher A.L."/>
            <person name="Schatz M."/>
            <person name="Zhao Q."/>
            <person name="Wortman J.R."/>
            <person name="Bidwell S.L."/>
            <person name="Alsmark U.C.M."/>
            <person name="Besteiro S."/>
            <person name="Sicheritz-Ponten T."/>
            <person name="Noel C.J."/>
            <person name="Dacks J.B."/>
            <person name="Foster P.G."/>
            <person name="Simillion C."/>
            <person name="Van de Peer Y."/>
            <person name="Miranda-Saavedra D."/>
            <person name="Barton G.J."/>
            <person name="Westrop G.D."/>
            <person name="Mueller S."/>
            <person name="Dessi D."/>
            <person name="Fiori P.L."/>
            <person name="Ren Q."/>
            <person name="Paulsen I."/>
            <person name="Zhang H."/>
            <person name="Bastida-Corcuera F.D."/>
            <person name="Simoes-Barbosa A."/>
            <person name="Brown M.T."/>
            <person name="Hayes R.D."/>
            <person name="Mukherjee M."/>
            <person name="Okumura C.Y."/>
            <person name="Schneider R."/>
            <person name="Smith A.J."/>
            <person name="Vanacova S."/>
            <person name="Villalvazo M."/>
            <person name="Haas B.J."/>
            <person name="Pertea M."/>
            <person name="Feldblyum T.V."/>
            <person name="Utterback T.R."/>
            <person name="Shu C.L."/>
            <person name="Osoegawa K."/>
            <person name="de Jong P.J."/>
            <person name="Hrdy I."/>
            <person name="Horvathova L."/>
            <person name="Zubacova Z."/>
            <person name="Dolezal P."/>
            <person name="Malik S.B."/>
            <person name="Logsdon J.M. Jr."/>
            <person name="Henze K."/>
            <person name="Gupta A."/>
            <person name="Wang C.C."/>
            <person name="Dunne R.L."/>
            <person name="Upcroft J.A."/>
            <person name="Upcroft P."/>
            <person name="White O."/>
            <person name="Salzberg S.L."/>
            <person name="Tang P."/>
            <person name="Chiu C.-H."/>
            <person name="Lee Y.-S."/>
            <person name="Embley T.M."/>
            <person name="Coombs G.H."/>
            <person name="Mottram J.C."/>
            <person name="Tachezy J."/>
            <person name="Fraser-Liggett C.M."/>
            <person name="Johnson P.J."/>
        </authorList>
    </citation>
    <scope>NUCLEOTIDE SEQUENCE [LARGE SCALE GENOMIC DNA]</scope>
    <source>
        <strain evidence="1">G3</strain>
    </source>
</reference>
<protein>
    <submittedName>
        <fullName evidence="1">Uncharacterized protein</fullName>
    </submittedName>
</protein>
<organism evidence="1 2">
    <name type="scientific">Trichomonas vaginalis (strain ATCC PRA-98 / G3)</name>
    <dbReference type="NCBI Taxonomy" id="412133"/>
    <lineage>
        <taxon>Eukaryota</taxon>
        <taxon>Metamonada</taxon>
        <taxon>Parabasalia</taxon>
        <taxon>Trichomonadida</taxon>
        <taxon>Trichomonadidae</taxon>
        <taxon>Trichomonas</taxon>
    </lineage>
</organism>
<dbReference type="KEGG" id="tva:5466748"/>
<dbReference type="VEuPathDB" id="TrichDB:TVAGG3_0576850"/>
<evidence type="ECO:0000313" key="1">
    <source>
        <dbReference type="EMBL" id="EAY21200.1"/>
    </source>
</evidence>
<dbReference type="Proteomes" id="UP000001542">
    <property type="component" value="Unassembled WGS sequence"/>
</dbReference>
<reference evidence="1" key="1">
    <citation type="submission" date="2006-10" db="EMBL/GenBank/DDBJ databases">
        <authorList>
            <person name="Amadeo P."/>
            <person name="Zhao Q."/>
            <person name="Wortman J."/>
            <person name="Fraser-Liggett C."/>
            <person name="Carlton J."/>
        </authorList>
    </citation>
    <scope>NUCLEOTIDE SEQUENCE</scope>
    <source>
        <strain evidence="1">G3</strain>
    </source>
</reference>
<proteinExistence type="predicted"/>
<dbReference type="InParanoid" id="A2DES3"/>